<evidence type="ECO:0000313" key="1">
    <source>
        <dbReference type="EMBL" id="GAG31579.1"/>
    </source>
</evidence>
<dbReference type="EMBL" id="BARS01046663">
    <property type="protein sequence ID" value="GAG31579.1"/>
    <property type="molecule type" value="Genomic_DNA"/>
</dbReference>
<protein>
    <submittedName>
        <fullName evidence="1">Uncharacterized protein</fullName>
    </submittedName>
</protein>
<name>X0WKU0_9ZZZZ</name>
<feature type="non-terminal residue" evidence="1">
    <location>
        <position position="246"/>
    </location>
</feature>
<organism evidence="1">
    <name type="scientific">marine sediment metagenome</name>
    <dbReference type="NCBI Taxonomy" id="412755"/>
    <lineage>
        <taxon>unclassified sequences</taxon>
        <taxon>metagenomes</taxon>
        <taxon>ecological metagenomes</taxon>
    </lineage>
</organism>
<dbReference type="InterPro" id="IPR024364">
    <property type="entry name" value="Baseplate_phage_T4-like"/>
</dbReference>
<proteinExistence type="predicted"/>
<comment type="caution">
    <text evidence="1">The sequence shown here is derived from an EMBL/GenBank/DDBJ whole genome shotgun (WGS) entry which is preliminary data.</text>
</comment>
<dbReference type="Pfam" id="PF12322">
    <property type="entry name" value="T4_baseplate"/>
    <property type="match status" value="1"/>
</dbReference>
<reference evidence="1" key="1">
    <citation type="journal article" date="2014" name="Front. Microbiol.">
        <title>High frequency of phylogenetically diverse reductive dehalogenase-homologous genes in deep subseafloor sedimentary metagenomes.</title>
        <authorList>
            <person name="Kawai M."/>
            <person name="Futagami T."/>
            <person name="Toyoda A."/>
            <person name="Takaki Y."/>
            <person name="Nishi S."/>
            <person name="Hori S."/>
            <person name="Arai W."/>
            <person name="Tsubouchi T."/>
            <person name="Morono Y."/>
            <person name="Uchiyama I."/>
            <person name="Ito T."/>
            <person name="Fujiyama A."/>
            <person name="Inagaki F."/>
            <person name="Takami H."/>
        </authorList>
    </citation>
    <scope>NUCLEOTIDE SEQUENCE</scope>
    <source>
        <strain evidence="1">Expedition CK06-06</strain>
    </source>
</reference>
<dbReference type="AlphaFoldDB" id="X0WKU0"/>
<accession>X0WKU0</accession>
<sequence>MPEYRLTTLGELGLRLPIGILQDGHYHREFTIRPMKSKYERQINEIRRKVRALTVGRMVAEVLAFMCPSIGPHDLEGMKKGGALVAIGKMDLMDVLYAYVMIRVESLGHDLELVLNCPNCRNQADVITDLRDLDVLVLDTEDEADLSYSYEMKKPFEIRKTNITELACDQVFWNAYDVPGMEGAFNPTIKEYALIRGSIRKAKEINGHIVLTEAEMDELSVLDKTHLVAEIDDRLAGPRMVIEMNC</sequence>
<gene>
    <name evidence="1" type="ORF">S01H1_70195</name>
</gene>